<name>A0ABU5RGV2_9PSEU</name>
<protein>
    <submittedName>
        <fullName evidence="1">Uncharacterized protein</fullName>
    </submittedName>
</protein>
<evidence type="ECO:0000313" key="1">
    <source>
        <dbReference type="EMBL" id="MEA5365503.1"/>
    </source>
</evidence>
<dbReference type="RefSeq" id="WP_323334075.1">
    <property type="nucleotide sequence ID" value="NZ_JAYFSI010000012.1"/>
</dbReference>
<dbReference type="Proteomes" id="UP001304298">
    <property type="component" value="Unassembled WGS sequence"/>
</dbReference>
<proteinExistence type="predicted"/>
<sequence>MTEAVLPVDLSWDDVDPRRHPFDAGAALDAIKALLPAARVDAAWVDELAQAMTGHFGSWAAGWRWAHDEGDLGGGPVAAWCCPRHSITTPDETLNRIGEALGQWRSWLEDLAERFDRYPLDGTPDERGRVQERATTDLVNAVVERTGAGDAWYLHCEQVLTWYLTRWGVPADTAREQVARTVSGEFESWVAPDPGVLDDVAGRLAAQE</sequence>
<reference evidence="1 2" key="1">
    <citation type="submission" date="2023-12" db="EMBL/GenBank/DDBJ databases">
        <title>Amycolatopsis sp. V23-08.</title>
        <authorList>
            <person name="Somphong A."/>
        </authorList>
    </citation>
    <scope>NUCLEOTIDE SEQUENCE [LARGE SCALE GENOMIC DNA]</scope>
    <source>
        <strain evidence="1 2">V23-08</strain>
    </source>
</reference>
<evidence type="ECO:0000313" key="2">
    <source>
        <dbReference type="Proteomes" id="UP001304298"/>
    </source>
</evidence>
<accession>A0ABU5RGV2</accession>
<comment type="caution">
    <text evidence="1">The sequence shown here is derived from an EMBL/GenBank/DDBJ whole genome shotgun (WGS) entry which is preliminary data.</text>
</comment>
<dbReference type="EMBL" id="JAYFSI010000012">
    <property type="protein sequence ID" value="MEA5365503.1"/>
    <property type="molecule type" value="Genomic_DNA"/>
</dbReference>
<organism evidence="1 2">
    <name type="scientific">Amycolatopsis heterodermiae</name>
    <dbReference type="NCBI Taxonomy" id="3110235"/>
    <lineage>
        <taxon>Bacteria</taxon>
        <taxon>Bacillati</taxon>
        <taxon>Actinomycetota</taxon>
        <taxon>Actinomycetes</taxon>
        <taxon>Pseudonocardiales</taxon>
        <taxon>Pseudonocardiaceae</taxon>
        <taxon>Amycolatopsis</taxon>
    </lineage>
</organism>
<gene>
    <name evidence="1" type="ORF">VA596_38675</name>
</gene>
<keyword evidence="2" id="KW-1185">Reference proteome</keyword>